<reference evidence="1 2" key="1">
    <citation type="journal article" date="2022" name="bioRxiv">
        <title>Genomics of Preaxostyla Flagellates Illuminates Evolutionary Transitions and the Path Towards Mitochondrial Loss.</title>
        <authorList>
            <person name="Novak L.V.F."/>
            <person name="Treitli S.C."/>
            <person name="Pyrih J."/>
            <person name="Halakuc P."/>
            <person name="Pipaliya S.V."/>
            <person name="Vacek V."/>
            <person name="Brzon O."/>
            <person name="Soukal P."/>
            <person name="Eme L."/>
            <person name="Dacks J.B."/>
            <person name="Karnkowska A."/>
            <person name="Elias M."/>
            <person name="Hampl V."/>
        </authorList>
    </citation>
    <scope>NUCLEOTIDE SEQUENCE [LARGE SCALE GENOMIC DNA]</scope>
    <source>
        <strain evidence="1">NAU3</strain>
        <tissue evidence="1">Gut</tissue>
    </source>
</reference>
<dbReference type="Proteomes" id="UP001281761">
    <property type="component" value="Unassembled WGS sequence"/>
</dbReference>
<proteinExistence type="predicted"/>
<evidence type="ECO:0008006" key="3">
    <source>
        <dbReference type="Google" id="ProtNLM"/>
    </source>
</evidence>
<organism evidence="1 2">
    <name type="scientific">Blattamonas nauphoetae</name>
    <dbReference type="NCBI Taxonomy" id="2049346"/>
    <lineage>
        <taxon>Eukaryota</taxon>
        <taxon>Metamonada</taxon>
        <taxon>Preaxostyla</taxon>
        <taxon>Oxymonadida</taxon>
        <taxon>Blattamonas</taxon>
    </lineage>
</organism>
<gene>
    <name evidence="1" type="ORF">BLNAU_6812</name>
</gene>
<comment type="caution">
    <text evidence="1">The sequence shown here is derived from an EMBL/GenBank/DDBJ whole genome shotgun (WGS) entry which is preliminary data.</text>
</comment>
<sequence length="73" mass="8307">MTILEEKPLVSRGLVCLEQILEVISYKVFTDLHLRITVVELTAVEKQVSGAVFESKQDEWKSSINCKLNVEDL</sequence>
<evidence type="ECO:0000313" key="2">
    <source>
        <dbReference type="Proteomes" id="UP001281761"/>
    </source>
</evidence>
<protein>
    <recommendedName>
        <fullName evidence="3">Dihydroneopterin aldolase</fullName>
    </recommendedName>
</protein>
<keyword evidence="2" id="KW-1185">Reference proteome</keyword>
<accession>A0ABQ9Y3N7</accession>
<name>A0ABQ9Y3N7_9EUKA</name>
<evidence type="ECO:0000313" key="1">
    <source>
        <dbReference type="EMBL" id="KAK2958325.1"/>
    </source>
</evidence>
<dbReference type="EMBL" id="JARBJD010000039">
    <property type="protein sequence ID" value="KAK2958325.1"/>
    <property type="molecule type" value="Genomic_DNA"/>
</dbReference>